<protein>
    <submittedName>
        <fullName evidence="2">Uncharacterized protein</fullName>
    </submittedName>
</protein>
<gene>
    <name evidence="2" type="ORF">G5714_004261</name>
</gene>
<evidence type="ECO:0000313" key="3">
    <source>
        <dbReference type="Proteomes" id="UP000579812"/>
    </source>
</evidence>
<dbReference type="EMBL" id="JAAMOB010000004">
    <property type="protein sequence ID" value="KAF4114038.1"/>
    <property type="molecule type" value="Genomic_DNA"/>
</dbReference>
<evidence type="ECO:0000256" key="1">
    <source>
        <dbReference type="SAM" id="MobiDB-lite"/>
    </source>
</evidence>
<comment type="caution">
    <text evidence="2">The sequence shown here is derived from an EMBL/GenBank/DDBJ whole genome shotgun (WGS) entry which is preliminary data.</text>
</comment>
<sequence>MADKFQTEHNLQAAVVCLDKSESVAHNSLSVSHSVHDEKANPLETESTASKMSLYEEGEEGDVVYYQNQRAASPKPSCVSMKSEQSMGAPIYFSDEAVTFNPRDDQTGDLAFQQPLRAGPGHVTSPPRRRACSIHDVTDSEYANELSSVGFSEQRPKRLQTQSNTVYR</sequence>
<dbReference type="AlphaFoldDB" id="A0A7J6D495"/>
<name>A0A7J6D495_9TELE</name>
<feature type="region of interest" description="Disordered" evidence="1">
    <location>
        <begin position="146"/>
        <end position="168"/>
    </location>
</feature>
<evidence type="ECO:0000313" key="2">
    <source>
        <dbReference type="EMBL" id="KAF4114038.1"/>
    </source>
</evidence>
<proteinExistence type="predicted"/>
<reference evidence="2 3" key="1">
    <citation type="submission" date="2020-04" db="EMBL/GenBank/DDBJ databases">
        <title>Chromosome-level genome assembly of a cyprinid fish Onychostoma macrolepis by integration of Nanopore Sequencing, Bionano and Hi-C technology.</title>
        <authorList>
            <person name="Wang D."/>
        </authorList>
    </citation>
    <scope>NUCLEOTIDE SEQUENCE [LARGE SCALE GENOMIC DNA]</scope>
    <source>
        <strain evidence="2">SWU-2019</strain>
        <tissue evidence="2">Muscle</tissue>
    </source>
</reference>
<feature type="compositionally biased region" description="Polar residues" evidence="1">
    <location>
        <begin position="159"/>
        <end position="168"/>
    </location>
</feature>
<feature type="region of interest" description="Disordered" evidence="1">
    <location>
        <begin position="29"/>
        <end position="51"/>
    </location>
</feature>
<dbReference type="Proteomes" id="UP000579812">
    <property type="component" value="Unassembled WGS sequence"/>
</dbReference>
<accession>A0A7J6D495</accession>
<keyword evidence="3" id="KW-1185">Reference proteome</keyword>
<organism evidence="2 3">
    <name type="scientific">Onychostoma macrolepis</name>
    <dbReference type="NCBI Taxonomy" id="369639"/>
    <lineage>
        <taxon>Eukaryota</taxon>
        <taxon>Metazoa</taxon>
        <taxon>Chordata</taxon>
        <taxon>Craniata</taxon>
        <taxon>Vertebrata</taxon>
        <taxon>Euteleostomi</taxon>
        <taxon>Actinopterygii</taxon>
        <taxon>Neopterygii</taxon>
        <taxon>Teleostei</taxon>
        <taxon>Ostariophysi</taxon>
        <taxon>Cypriniformes</taxon>
        <taxon>Cyprinidae</taxon>
        <taxon>Acrossocheilinae</taxon>
        <taxon>Onychostoma</taxon>
    </lineage>
</organism>